<organism evidence="2">
    <name type="scientific">bioreactor metagenome</name>
    <dbReference type="NCBI Taxonomy" id="1076179"/>
    <lineage>
        <taxon>unclassified sequences</taxon>
        <taxon>metagenomes</taxon>
        <taxon>ecological metagenomes</taxon>
    </lineage>
</organism>
<dbReference type="Pfam" id="PF04397">
    <property type="entry name" value="LytTR"/>
    <property type="match status" value="1"/>
</dbReference>
<dbReference type="PANTHER" id="PTHR37299">
    <property type="entry name" value="TRANSCRIPTIONAL REGULATOR-RELATED"/>
    <property type="match status" value="1"/>
</dbReference>
<sequence length="179" mass="20424">MPGRDGVDIAHALREMQQDGEIIFFTHSTDNMLDAFDVDALHYIVKGQTSDKKIEEIFLRAIHRAEQKHQETIVLTCAGESRSVPVNQILYFESIRHVIQVHYGTEMFEFYSTLGKIEELLFGHGFMRIHRSFLVSLRHAASLASYTLTLYNGEQLPVAKGSYRQLKEKMTPAPVAEVL</sequence>
<evidence type="ECO:0000313" key="2">
    <source>
        <dbReference type="EMBL" id="MPM87589.1"/>
    </source>
</evidence>
<dbReference type="InterPro" id="IPR011006">
    <property type="entry name" value="CheY-like_superfamily"/>
</dbReference>
<comment type="caution">
    <text evidence="2">The sequence shown here is derived from an EMBL/GenBank/DDBJ whole genome shotgun (WGS) entry which is preliminary data.</text>
</comment>
<evidence type="ECO:0000259" key="1">
    <source>
        <dbReference type="PROSITE" id="PS50930"/>
    </source>
</evidence>
<reference evidence="2" key="1">
    <citation type="submission" date="2019-08" db="EMBL/GenBank/DDBJ databases">
        <authorList>
            <person name="Kucharzyk K."/>
            <person name="Murdoch R.W."/>
            <person name="Higgins S."/>
            <person name="Loffler F."/>
        </authorList>
    </citation>
    <scope>NUCLEOTIDE SEQUENCE</scope>
</reference>
<dbReference type="PROSITE" id="PS50930">
    <property type="entry name" value="HTH_LYTTR"/>
    <property type="match status" value="1"/>
</dbReference>
<dbReference type="InterPro" id="IPR046947">
    <property type="entry name" value="LytR-like"/>
</dbReference>
<dbReference type="SMART" id="SM00850">
    <property type="entry name" value="LytTR"/>
    <property type="match status" value="1"/>
</dbReference>
<dbReference type="PANTHER" id="PTHR37299:SF1">
    <property type="entry name" value="STAGE 0 SPORULATION PROTEIN A HOMOLOG"/>
    <property type="match status" value="1"/>
</dbReference>
<proteinExistence type="predicted"/>
<dbReference type="SUPFAM" id="SSF52172">
    <property type="entry name" value="CheY-like"/>
    <property type="match status" value="1"/>
</dbReference>
<dbReference type="AlphaFoldDB" id="A0A645DE97"/>
<dbReference type="Gene3D" id="3.40.50.2300">
    <property type="match status" value="1"/>
</dbReference>
<dbReference type="GO" id="GO:0000156">
    <property type="term" value="F:phosphorelay response regulator activity"/>
    <property type="evidence" value="ECO:0007669"/>
    <property type="project" value="InterPro"/>
</dbReference>
<protein>
    <recommendedName>
        <fullName evidence="1">HTH LytTR-type domain-containing protein</fullName>
    </recommendedName>
</protein>
<dbReference type="Gene3D" id="2.40.50.1020">
    <property type="entry name" value="LytTr DNA-binding domain"/>
    <property type="match status" value="1"/>
</dbReference>
<gene>
    <name evidence="2" type="ORF">SDC9_134689</name>
</gene>
<accession>A0A645DE97</accession>
<dbReference type="InterPro" id="IPR007492">
    <property type="entry name" value="LytTR_DNA-bd_dom"/>
</dbReference>
<dbReference type="GO" id="GO:0003677">
    <property type="term" value="F:DNA binding"/>
    <property type="evidence" value="ECO:0007669"/>
    <property type="project" value="InterPro"/>
</dbReference>
<feature type="domain" description="HTH LytTR-type" evidence="1">
    <location>
        <begin position="73"/>
        <end position="172"/>
    </location>
</feature>
<name>A0A645DE97_9ZZZZ</name>
<dbReference type="EMBL" id="VSSQ01035390">
    <property type="protein sequence ID" value="MPM87589.1"/>
    <property type="molecule type" value="Genomic_DNA"/>
</dbReference>